<feature type="non-terminal residue" evidence="2">
    <location>
        <position position="1"/>
    </location>
</feature>
<dbReference type="EMBL" id="GECU01002396">
    <property type="protein sequence ID" value="JAT05311.1"/>
    <property type="molecule type" value="Transcribed_RNA"/>
</dbReference>
<evidence type="ECO:0000256" key="1">
    <source>
        <dbReference type="SAM" id="MobiDB-lite"/>
    </source>
</evidence>
<reference evidence="2" key="1">
    <citation type="submission" date="2015-11" db="EMBL/GenBank/DDBJ databases">
        <title>De novo transcriptome assembly of four potential Pierce s Disease insect vectors from Arizona vineyards.</title>
        <authorList>
            <person name="Tassone E.E."/>
        </authorList>
    </citation>
    <scope>NUCLEOTIDE SEQUENCE</scope>
</reference>
<feature type="non-terminal residue" evidence="2">
    <location>
        <position position="228"/>
    </location>
</feature>
<organism evidence="2">
    <name type="scientific">Homalodisca liturata</name>
    <dbReference type="NCBI Taxonomy" id="320908"/>
    <lineage>
        <taxon>Eukaryota</taxon>
        <taxon>Metazoa</taxon>
        <taxon>Ecdysozoa</taxon>
        <taxon>Arthropoda</taxon>
        <taxon>Hexapoda</taxon>
        <taxon>Insecta</taxon>
        <taxon>Pterygota</taxon>
        <taxon>Neoptera</taxon>
        <taxon>Paraneoptera</taxon>
        <taxon>Hemiptera</taxon>
        <taxon>Auchenorrhyncha</taxon>
        <taxon>Membracoidea</taxon>
        <taxon>Cicadellidae</taxon>
        <taxon>Cicadellinae</taxon>
        <taxon>Proconiini</taxon>
        <taxon>Homalodisca</taxon>
    </lineage>
</organism>
<protein>
    <submittedName>
        <fullName evidence="2">Uncharacterized protein</fullName>
    </submittedName>
</protein>
<evidence type="ECO:0000313" key="2">
    <source>
        <dbReference type="EMBL" id="JAT05311.1"/>
    </source>
</evidence>
<name>A0A1B6K1J1_9HEMI</name>
<feature type="region of interest" description="Disordered" evidence="1">
    <location>
        <begin position="197"/>
        <end position="228"/>
    </location>
</feature>
<gene>
    <name evidence="2" type="ORF">g.3248</name>
</gene>
<dbReference type="AlphaFoldDB" id="A0A1B6K1J1"/>
<sequence>FHFILSVIYNSVHFVKFTDDCHTWHNAAIVGMVDLTRSLLRTHMRAWRSLARCAAGALARFVQRRGCPPFSYPADSFVGLWVMQTCWIGCWLCYCVIRSQFAYNSVSVQILKMSDEEAGPSIGPKRSRTVNKYIDVNNLTVSELDELYVDSDEDFYSENEDEYVPEQDSNIKSEDDFEQTNFEHLVFEDPQIESEILEPDIGNVNTNDDIQDEACDENQNENQPVRPR</sequence>
<feature type="compositionally biased region" description="Acidic residues" evidence="1">
    <location>
        <begin position="209"/>
        <end position="219"/>
    </location>
</feature>
<proteinExistence type="predicted"/>
<accession>A0A1B6K1J1</accession>